<dbReference type="InterPro" id="IPR039715">
    <property type="entry name" value="ZCCHC10"/>
</dbReference>
<organism evidence="5 6">
    <name type="scientific">Cystoisospora suis</name>
    <dbReference type="NCBI Taxonomy" id="483139"/>
    <lineage>
        <taxon>Eukaryota</taxon>
        <taxon>Sar</taxon>
        <taxon>Alveolata</taxon>
        <taxon>Apicomplexa</taxon>
        <taxon>Conoidasida</taxon>
        <taxon>Coccidia</taxon>
        <taxon>Eucoccidiorida</taxon>
        <taxon>Eimeriorina</taxon>
        <taxon>Sarcocystidae</taxon>
        <taxon>Cystoisospora</taxon>
    </lineage>
</organism>
<dbReference type="PANTHER" id="PTHR13491:SF0">
    <property type="entry name" value="ZINC FINGER CCHC DOMAIN-CONTAINING PROTEIN 10"/>
    <property type="match status" value="1"/>
</dbReference>
<feature type="compositionally biased region" description="Low complexity" evidence="3">
    <location>
        <begin position="187"/>
        <end position="198"/>
    </location>
</feature>
<feature type="region of interest" description="Disordered" evidence="3">
    <location>
        <begin position="763"/>
        <end position="800"/>
    </location>
</feature>
<dbReference type="Pfam" id="PF00439">
    <property type="entry name" value="Bromodomain"/>
    <property type="match status" value="1"/>
</dbReference>
<feature type="compositionally biased region" description="Basic residues" evidence="3">
    <location>
        <begin position="343"/>
        <end position="358"/>
    </location>
</feature>
<sequence length="832" mass="92976">MERLLYRDEARLPTVIWEVFLEVLEELRVRTPVLFLPFSTYIMNLHSGDLPSSLSTLAPLLSHSQKTATTHNNGVPKTSIPISKPHPSREISSSSHPSEEPSLQKSRSHEDKEEEDETRAFSRSSSSFSDDPHQQPSSHSYLPSYPLLTPFCHLLGCLGPACSLVSPSLHLLHPLGRLSHHENLDPSQNSSSSSTSSSHPPEAHQQREEELEMLHQNHAVAVSLLACQAASAYLSCYISYETCCAASGNPSVFSQKLYYSQNVYAFLFGVDLPYCWYRGPSQVAHAAASTVPFLTSSLHASSSLDSSSSSSPAAALGRRSCPRGPRKHDPSPEAVEKDEKNEKIKKKTKKKKNKKKSKGGGEVDEEEGEEEEDEEDGEEEKKMSKKNKKKNRNNSLTHGTILPSETPLMEKTLPTSTATDQHRDGKGSGVCTPHDSRLPTRTTTEEEREEEESLDETDDPSESYPPYPLHFWSACRQPGAAAGVAAFYLTSPLSTDSEEYHYFYYNLRSHLSSSSSSTHASFSHPPYACHEPCDRQSGGPCVSHRSTRERRRRDEKGKYDDMIMVPRGGRGDSLILSIIRSIGNLEEIRRCDYSSSLEHELCLKAGSRQRKMWSFKRKYIDNLQHTAHWIDVAIEAVGVLMELPEAVWFIPDPETTVDYYRSVIQEPMWLKKVQAKLKARLYKLPYHFKQDVALIFRNARTFNRPEDRPYRDCCVLEQKFNRLWGCINQAFQRDAAIKSYKTSSSSSSSYSSDAVMSTSTSLSRQQSQISSINPSSSSSSSSSIGMEGLERGPPFLSSSSAGGGEENLLFLMGIKEAQRASCLQLPSRQAQH</sequence>
<feature type="region of interest" description="Disordered" evidence="3">
    <location>
        <begin position="66"/>
        <end position="139"/>
    </location>
</feature>
<keyword evidence="1 2" id="KW-0103">Bromodomain</keyword>
<dbReference type="Proteomes" id="UP000221165">
    <property type="component" value="Unassembled WGS sequence"/>
</dbReference>
<proteinExistence type="predicted"/>
<dbReference type="SMART" id="SM00297">
    <property type="entry name" value="BROMO"/>
    <property type="match status" value="1"/>
</dbReference>
<feature type="region of interest" description="Disordered" evidence="3">
    <location>
        <begin position="300"/>
        <end position="465"/>
    </location>
</feature>
<protein>
    <submittedName>
        <fullName evidence="5">Bromodomain-containing protein</fullName>
    </submittedName>
</protein>
<dbReference type="GeneID" id="94433521"/>
<evidence type="ECO:0000256" key="2">
    <source>
        <dbReference type="PROSITE-ProRule" id="PRU00035"/>
    </source>
</evidence>
<feature type="region of interest" description="Disordered" evidence="3">
    <location>
        <begin position="180"/>
        <end position="208"/>
    </location>
</feature>
<dbReference type="Gene3D" id="1.20.920.10">
    <property type="entry name" value="Bromodomain-like"/>
    <property type="match status" value="1"/>
</dbReference>
<keyword evidence="6" id="KW-1185">Reference proteome</keyword>
<feature type="compositionally biased region" description="Basic and acidic residues" evidence="3">
    <location>
        <begin position="327"/>
        <end position="342"/>
    </location>
</feature>
<dbReference type="AlphaFoldDB" id="A0A2C6KHI0"/>
<evidence type="ECO:0000256" key="3">
    <source>
        <dbReference type="SAM" id="MobiDB-lite"/>
    </source>
</evidence>
<dbReference type="OrthoDB" id="21449at2759"/>
<dbReference type="PANTHER" id="PTHR13491">
    <property type="entry name" value="ZCCHC10 PROTEIN"/>
    <property type="match status" value="1"/>
</dbReference>
<gene>
    <name evidence="5" type="ORF">CSUI_010205</name>
</gene>
<evidence type="ECO:0000313" key="6">
    <source>
        <dbReference type="Proteomes" id="UP000221165"/>
    </source>
</evidence>
<feature type="compositionally biased region" description="Acidic residues" evidence="3">
    <location>
        <begin position="362"/>
        <end position="378"/>
    </location>
</feature>
<feature type="compositionally biased region" description="Basic residues" evidence="3">
    <location>
        <begin position="383"/>
        <end position="392"/>
    </location>
</feature>
<name>A0A2C6KHI0_9APIC</name>
<feature type="compositionally biased region" description="Low complexity" evidence="3">
    <location>
        <begin position="121"/>
        <end position="139"/>
    </location>
</feature>
<feature type="compositionally biased region" description="Low complexity" evidence="3">
    <location>
        <begin position="300"/>
        <end position="316"/>
    </location>
</feature>
<dbReference type="PRINTS" id="PR00503">
    <property type="entry name" value="BROMODOMAIN"/>
</dbReference>
<dbReference type="EMBL" id="MIGC01006899">
    <property type="protein sequence ID" value="PHJ15982.1"/>
    <property type="molecule type" value="Genomic_DNA"/>
</dbReference>
<dbReference type="RefSeq" id="XP_067917714.1">
    <property type="nucleotide sequence ID" value="XM_068070310.1"/>
</dbReference>
<dbReference type="CDD" id="cd04369">
    <property type="entry name" value="Bromodomain"/>
    <property type="match status" value="1"/>
</dbReference>
<dbReference type="PROSITE" id="PS50014">
    <property type="entry name" value="BROMODOMAIN_2"/>
    <property type="match status" value="1"/>
</dbReference>
<feature type="compositionally biased region" description="Polar residues" evidence="3">
    <location>
        <begin position="66"/>
        <end position="76"/>
    </location>
</feature>
<comment type="caution">
    <text evidence="5">The sequence shown here is derived from an EMBL/GenBank/DDBJ whole genome shotgun (WGS) entry which is preliminary data.</text>
</comment>
<evidence type="ECO:0000256" key="1">
    <source>
        <dbReference type="ARBA" id="ARBA00023117"/>
    </source>
</evidence>
<dbReference type="InterPro" id="IPR001487">
    <property type="entry name" value="Bromodomain"/>
</dbReference>
<feature type="compositionally biased region" description="Low complexity" evidence="3">
    <location>
        <begin position="763"/>
        <end position="784"/>
    </location>
</feature>
<dbReference type="VEuPathDB" id="ToxoDB:CSUI_010205"/>
<feature type="domain" description="Bromo" evidence="4">
    <location>
        <begin position="651"/>
        <end position="710"/>
    </location>
</feature>
<evidence type="ECO:0000259" key="4">
    <source>
        <dbReference type="PROSITE" id="PS50014"/>
    </source>
</evidence>
<dbReference type="InterPro" id="IPR036427">
    <property type="entry name" value="Bromodomain-like_sf"/>
</dbReference>
<feature type="compositionally biased region" description="Acidic residues" evidence="3">
    <location>
        <begin position="446"/>
        <end position="461"/>
    </location>
</feature>
<feature type="region of interest" description="Disordered" evidence="3">
    <location>
        <begin position="532"/>
        <end position="558"/>
    </location>
</feature>
<reference evidence="5 6" key="1">
    <citation type="journal article" date="2017" name="Int. J. Parasitol.">
        <title>The genome of the protozoan parasite Cystoisospora suis and a reverse vaccinology approach to identify vaccine candidates.</title>
        <authorList>
            <person name="Palmieri N."/>
            <person name="Shrestha A."/>
            <person name="Ruttkowski B."/>
            <person name="Beck T."/>
            <person name="Vogl C."/>
            <person name="Tomley F."/>
            <person name="Blake D.P."/>
            <person name="Joachim A."/>
        </authorList>
    </citation>
    <scope>NUCLEOTIDE SEQUENCE [LARGE SCALE GENOMIC DNA]</scope>
    <source>
        <strain evidence="5 6">Wien I</strain>
    </source>
</reference>
<accession>A0A2C6KHI0</accession>
<evidence type="ECO:0000313" key="5">
    <source>
        <dbReference type="EMBL" id="PHJ15982.1"/>
    </source>
</evidence>
<dbReference type="SUPFAM" id="SSF47370">
    <property type="entry name" value="Bromodomain"/>
    <property type="match status" value="1"/>
</dbReference>